<dbReference type="InterPro" id="IPR033932">
    <property type="entry name" value="YtcJ-like"/>
</dbReference>
<organism evidence="2 3">
    <name type="scientific">Glacieibacterium frigidum</name>
    <dbReference type="NCBI Taxonomy" id="2593303"/>
    <lineage>
        <taxon>Bacteria</taxon>
        <taxon>Pseudomonadati</taxon>
        <taxon>Pseudomonadota</taxon>
        <taxon>Alphaproteobacteria</taxon>
        <taxon>Sphingomonadales</taxon>
        <taxon>Sphingosinicellaceae</taxon>
        <taxon>Glacieibacterium</taxon>
    </lineage>
</organism>
<protein>
    <submittedName>
        <fullName evidence="2">Amidohydrolase</fullName>
    </submittedName>
</protein>
<dbReference type="Gene3D" id="3.20.20.140">
    <property type="entry name" value="Metal-dependent hydrolases"/>
    <property type="match status" value="1"/>
</dbReference>
<dbReference type="SUPFAM" id="SSF51556">
    <property type="entry name" value="Metallo-dependent hydrolases"/>
    <property type="match status" value="1"/>
</dbReference>
<dbReference type="Proteomes" id="UP000317894">
    <property type="component" value="Unassembled WGS sequence"/>
</dbReference>
<evidence type="ECO:0000259" key="1">
    <source>
        <dbReference type="Pfam" id="PF07969"/>
    </source>
</evidence>
<dbReference type="AlphaFoldDB" id="A0A552UIJ9"/>
<accession>A0A552UIJ9</accession>
<keyword evidence="3" id="KW-1185">Reference proteome</keyword>
<name>A0A552UIJ9_9SPHN</name>
<dbReference type="PANTHER" id="PTHR22642:SF2">
    <property type="entry name" value="PROTEIN LONG AFTER FAR-RED 3"/>
    <property type="match status" value="1"/>
</dbReference>
<comment type="caution">
    <text evidence="2">The sequence shown here is derived from an EMBL/GenBank/DDBJ whole genome shotgun (WGS) entry which is preliminary data.</text>
</comment>
<dbReference type="GO" id="GO:0016810">
    <property type="term" value="F:hydrolase activity, acting on carbon-nitrogen (but not peptide) bonds"/>
    <property type="evidence" value="ECO:0007669"/>
    <property type="project" value="InterPro"/>
</dbReference>
<dbReference type="Pfam" id="PF07969">
    <property type="entry name" value="Amidohydro_3"/>
    <property type="match status" value="1"/>
</dbReference>
<dbReference type="SUPFAM" id="SSF51338">
    <property type="entry name" value="Composite domain of metallo-dependent hydrolases"/>
    <property type="match status" value="1"/>
</dbReference>
<dbReference type="InterPro" id="IPR013108">
    <property type="entry name" value="Amidohydro_3"/>
</dbReference>
<keyword evidence="2" id="KW-0378">Hydrolase</keyword>
<dbReference type="PANTHER" id="PTHR22642">
    <property type="entry name" value="IMIDAZOLONEPROPIONASE"/>
    <property type="match status" value="1"/>
</dbReference>
<evidence type="ECO:0000313" key="2">
    <source>
        <dbReference type="EMBL" id="TRW18052.1"/>
    </source>
</evidence>
<dbReference type="InterPro" id="IPR011059">
    <property type="entry name" value="Metal-dep_hydrolase_composite"/>
</dbReference>
<dbReference type="Gene3D" id="2.30.40.10">
    <property type="entry name" value="Urease, subunit C, domain 1"/>
    <property type="match status" value="1"/>
</dbReference>
<reference evidence="2 3" key="1">
    <citation type="submission" date="2019-07" db="EMBL/GenBank/DDBJ databases">
        <title>Novel species isolated from glacier.</title>
        <authorList>
            <person name="Liu Q."/>
            <person name="Xin Y.-H."/>
        </authorList>
    </citation>
    <scope>NUCLEOTIDE SEQUENCE [LARGE SCALE GENOMIC DNA]</scope>
    <source>
        <strain evidence="2 3">LB1R16</strain>
    </source>
</reference>
<sequence length="578" mass="60205">MTVRLPSTLADRPATDVRGRRFRVNLSASAQVVRGCQIRLLVHLRGLLLAAVVVGVPAAARTVVVNANGYTLDGGKLVRFSTLVVGDDGRVAGTATTTPAKGDTVVDAGGRTLLPGLIDAHGHVMDLGYKALAVDLSDTTSLDAALAKIKAYAAANPNAPWIIGSGWNQERWGLGRFPTAAELDRAVPDRPAWLERVDGHAGWANTRALAAGKVVAATPAPAGGSIERLAGGAPGGVLVDAAMALVNRAVPKPTPAQSMAALDKAMAILASVGLTQAADMGVEPGTWQLYRKYEREGRLTLRIAAYAAGIDALGKIARAPVRWSGSERLALNGVKLYGDGALGSRGAWLKADYTDAPGNRGLQFNTDAELRAQVGKAASQGFDIAVHAIGDAADAQALDVFAGVTAPVMKRIEHAQIVDPADLSRFAKLGVVASMQPTHATSDKGMAEARLGEARLAGGYAWATLIKSGAAFAGGSDFPVEPPHPFYGWHAAVTRQDRGGQPLAGWRVGEALTGEQAFAAFTTGAAAANRSVRTGTLVPGQWADFILVDADPFVLPADGLWKIGVEETWVGGKRVFKR</sequence>
<feature type="domain" description="Amidohydrolase 3" evidence="1">
    <location>
        <begin position="105"/>
        <end position="576"/>
    </location>
</feature>
<dbReference type="Gene3D" id="3.10.310.70">
    <property type="match status" value="1"/>
</dbReference>
<proteinExistence type="predicted"/>
<gene>
    <name evidence="2" type="ORF">FMM06_08050</name>
</gene>
<evidence type="ECO:0000313" key="3">
    <source>
        <dbReference type="Proteomes" id="UP000317894"/>
    </source>
</evidence>
<dbReference type="EMBL" id="VJWA01000001">
    <property type="protein sequence ID" value="TRW18052.1"/>
    <property type="molecule type" value="Genomic_DNA"/>
</dbReference>
<dbReference type="CDD" id="cd01300">
    <property type="entry name" value="YtcJ_like"/>
    <property type="match status" value="1"/>
</dbReference>
<dbReference type="OrthoDB" id="9811399at2"/>
<dbReference type="InterPro" id="IPR032466">
    <property type="entry name" value="Metal_Hydrolase"/>
</dbReference>